<evidence type="ECO:0000256" key="1">
    <source>
        <dbReference type="ARBA" id="ARBA00006484"/>
    </source>
</evidence>
<dbReference type="GO" id="GO:0016491">
    <property type="term" value="F:oxidoreductase activity"/>
    <property type="evidence" value="ECO:0007669"/>
    <property type="project" value="UniProtKB-KW"/>
</dbReference>
<keyword evidence="2" id="KW-0560">Oxidoreductase</keyword>
<dbReference type="SUPFAM" id="SSF51735">
    <property type="entry name" value="NAD(P)-binding Rossmann-fold domains"/>
    <property type="match status" value="1"/>
</dbReference>
<protein>
    <submittedName>
        <fullName evidence="3">SDR family oxidoreductase</fullName>
    </submittedName>
</protein>
<name>A0A5C5U9W8_9GAMM</name>
<comment type="similarity">
    <text evidence="1">Belongs to the short-chain dehydrogenases/reductases (SDR) family.</text>
</comment>
<dbReference type="AlphaFoldDB" id="A0A5C5U9W8"/>
<dbReference type="InterPro" id="IPR036291">
    <property type="entry name" value="NAD(P)-bd_dom_sf"/>
</dbReference>
<dbReference type="OrthoDB" id="6028059at2"/>
<accession>A0A5C5U9W8</accession>
<evidence type="ECO:0000256" key="2">
    <source>
        <dbReference type="ARBA" id="ARBA00023002"/>
    </source>
</evidence>
<reference evidence="3 4" key="1">
    <citation type="journal article" date="2008" name="Int. J. Syst. Evol. Microbiol.">
        <title>Luteimonas marina sp. nov., isolated from seawater.</title>
        <authorList>
            <person name="Baik K.S."/>
            <person name="Park S.C."/>
            <person name="Kim M.S."/>
            <person name="Kim E.M."/>
            <person name="Park C."/>
            <person name="Chun J."/>
            <person name="Seong C.N."/>
        </authorList>
    </citation>
    <scope>NUCLEOTIDE SEQUENCE [LARGE SCALE GENOMIC DNA]</scope>
    <source>
        <strain evidence="3 4">FR1330</strain>
    </source>
</reference>
<dbReference type="PANTHER" id="PTHR43669">
    <property type="entry name" value="5-KETO-D-GLUCONATE 5-REDUCTASE"/>
    <property type="match status" value="1"/>
</dbReference>
<comment type="caution">
    <text evidence="3">The sequence shown here is derived from an EMBL/GenBank/DDBJ whole genome shotgun (WGS) entry which is preliminary data.</text>
</comment>
<dbReference type="EMBL" id="VOHK01000002">
    <property type="protein sequence ID" value="TWT22340.1"/>
    <property type="molecule type" value="Genomic_DNA"/>
</dbReference>
<dbReference type="Gene3D" id="3.40.50.720">
    <property type="entry name" value="NAD(P)-binding Rossmann-like Domain"/>
    <property type="match status" value="1"/>
</dbReference>
<gene>
    <name evidence="3" type="ORF">FQY83_04735</name>
</gene>
<dbReference type="RefSeq" id="WP_146385589.1">
    <property type="nucleotide sequence ID" value="NZ_VOHK01000002.1"/>
</dbReference>
<organism evidence="3 4">
    <name type="scientific">Luteimonas marina</name>
    <dbReference type="NCBI Taxonomy" id="488485"/>
    <lineage>
        <taxon>Bacteria</taxon>
        <taxon>Pseudomonadati</taxon>
        <taxon>Pseudomonadota</taxon>
        <taxon>Gammaproteobacteria</taxon>
        <taxon>Lysobacterales</taxon>
        <taxon>Lysobacteraceae</taxon>
        <taxon>Luteimonas</taxon>
    </lineage>
</organism>
<dbReference type="Pfam" id="PF13561">
    <property type="entry name" value="adh_short_C2"/>
    <property type="match status" value="1"/>
</dbReference>
<evidence type="ECO:0000313" key="3">
    <source>
        <dbReference type="EMBL" id="TWT22340.1"/>
    </source>
</evidence>
<sequence length="287" mass="29303">MPRALVVLGAGGAVGRGVVEAAVEAGRPVVAVGLDETARQALLARHPRADVVALVAPIASDADAAALAARLRGLGVAFDGVVASLAGEHPCGRLIDEPADVLQRTLDQDLLPHLFAARHLLPLLPADASGYVLVGGPGGRYPWAGYGHCSIAAAALRMMARVLHDEAGRHGLRVQLLSLDAPVGTEANAAHAGASWPKALAIGHRALALLDGARAPVAAPIVEFPAPAMTSRVIAAARATPPSSSRDRRLPVTPAVALPARDLRAARALLDSIASPTSPGSLHDEHC</sequence>
<dbReference type="InterPro" id="IPR002347">
    <property type="entry name" value="SDR_fam"/>
</dbReference>
<keyword evidence="4" id="KW-1185">Reference proteome</keyword>
<dbReference type="PANTHER" id="PTHR43669:SF12">
    <property type="entry name" value="BLR5618 PROTEIN"/>
    <property type="match status" value="1"/>
</dbReference>
<proteinExistence type="inferred from homology"/>
<dbReference type="Proteomes" id="UP000319980">
    <property type="component" value="Unassembled WGS sequence"/>
</dbReference>
<evidence type="ECO:0000313" key="4">
    <source>
        <dbReference type="Proteomes" id="UP000319980"/>
    </source>
</evidence>